<dbReference type="Gene3D" id="1.10.287.470">
    <property type="entry name" value="Helix hairpin bin"/>
    <property type="match status" value="1"/>
</dbReference>
<evidence type="ECO:0000259" key="3">
    <source>
        <dbReference type="Pfam" id="PF25876"/>
    </source>
</evidence>
<dbReference type="Gene3D" id="2.40.30.170">
    <property type="match status" value="1"/>
</dbReference>
<dbReference type="NCBIfam" id="TIGR01730">
    <property type="entry name" value="RND_mfp"/>
    <property type="match status" value="1"/>
</dbReference>
<dbReference type="GO" id="GO:1990281">
    <property type="term" value="C:efflux pump complex"/>
    <property type="evidence" value="ECO:0007669"/>
    <property type="project" value="TreeGrafter"/>
</dbReference>
<evidence type="ECO:0000313" key="7">
    <source>
        <dbReference type="Proteomes" id="UP000186406"/>
    </source>
</evidence>
<name>A0A1M7ZL21_9HYPH</name>
<dbReference type="OrthoDB" id="9813967at2"/>
<dbReference type="Gene3D" id="2.40.420.20">
    <property type="match status" value="1"/>
</dbReference>
<evidence type="ECO:0000259" key="4">
    <source>
        <dbReference type="Pfam" id="PF25917"/>
    </source>
</evidence>
<feature type="compositionally biased region" description="Low complexity" evidence="2">
    <location>
        <begin position="377"/>
        <end position="391"/>
    </location>
</feature>
<comment type="similarity">
    <text evidence="1">Belongs to the membrane fusion protein (MFP) (TC 8.A.1) family.</text>
</comment>
<proteinExistence type="inferred from homology"/>
<protein>
    <submittedName>
        <fullName evidence="6">RND family efflux transporter, MFP subunit</fullName>
    </submittedName>
</protein>
<keyword evidence="7" id="KW-1185">Reference proteome</keyword>
<dbReference type="Pfam" id="PF25917">
    <property type="entry name" value="BSH_RND"/>
    <property type="match status" value="1"/>
</dbReference>
<dbReference type="InterPro" id="IPR058624">
    <property type="entry name" value="MdtA-like_HH"/>
</dbReference>
<evidence type="ECO:0000313" key="6">
    <source>
        <dbReference type="EMBL" id="SHO65584.1"/>
    </source>
</evidence>
<dbReference type="AlphaFoldDB" id="A0A1M7ZL21"/>
<reference evidence="6 7" key="1">
    <citation type="submission" date="2016-12" db="EMBL/GenBank/DDBJ databases">
        <authorList>
            <person name="Song W.-J."/>
            <person name="Kurnit D.M."/>
        </authorList>
    </citation>
    <scope>NUCLEOTIDE SEQUENCE [LARGE SCALE GENOMIC DNA]</scope>
    <source>
        <strain evidence="6 7">DSM 19599</strain>
    </source>
</reference>
<gene>
    <name evidence="6" type="ORF">SAMN02745172_02229</name>
</gene>
<dbReference type="SUPFAM" id="SSF111369">
    <property type="entry name" value="HlyD-like secretion proteins"/>
    <property type="match status" value="1"/>
</dbReference>
<dbReference type="Pfam" id="PF25954">
    <property type="entry name" value="Beta-barrel_RND_2"/>
    <property type="match status" value="1"/>
</dbReference>
<feature type="domain" description="CusB-like beta-barrel" evidence="5">
    <location>
        <begin position="224"/>
        <end position="295"/>
    </location>
</feature>
<dbReference type="GO" id="GO:0015562">
    <property type="term" value="F:efflux transmembrane transporter activity"/>
    <property type="evidence" value="ECO:0007669"/>
    <property type="project" value="TreeGrafter"/>
</dbReference>
<dbReference type="PROSITE" id="PS51257">
    <property type="entry name" value="PROKAR_LIPOPROTEIN"/>
    <property type="match status" value="1"/>
</dbReference>
<evidence type="ECO:0000259" key="5">
    <source>
        <dbReference type="Pfam" id="PF25954"/>
    </source>
</evidence>
<feature type="domain" description="Multidrug resistance protein MdtA-like alpha-helical hairpin" evidence="3">
    <location>
        <begin position="100"/>
        <end position="168"/>
    </location>
</feature>
<accession>A0A1M7ZL21</accession>
<dbReference type="InterPro" id="IPR058625">
    <property type="entry name" value="MdtA-like_BSH"/>
</dbReference>
<dbReference type="Proteomes" id="UP000186406">
    <property type="component" value="Unassembled WGS sequence"/>
</dbReference>
<dbReference type="PANTHER" id="PTHR30469:SF15">
    <property type="entry name" value="HLYD FAMILY OF SECRETION PROTEINS"/>
    <property type="match status" value="1"/>
</dbReference>
<organism evidence="6 7">
    <name type="scientific">Pseudoxanthobacter soli DSM 19599</name>
    <dbReference type="NCBI Taxonomy" id="1123029"/>
    <lineage>
        <taxon>Bacteria</taxon>
        <taxon>Pseudomonadati</taxon>
        <taxon>Pseudomonadota</taxon>
        <taxon>Alphaproteobacteria</taxon>
        <taxon>Hyphomicrobiales</taxon>
        <taxon>Segnochrobactraceae</taxon>
        <taxon>Pseudoxanthobacter</taxon>
    </lineage>
</organism>
<dbReference type="RefSeq" id="WP_073628636.1">
    <property type="nucleotide sequence ID" value="NZ_FRXO01000004.1"/>
</dbReference>
<dbReference type="Gene3D" id="2.40.50.100">
    <property type="match status" value="1"/>
</dbReference>
<sequence length="399" mass="41353">MVRNSAISLGVVGLALAVAACKPEQVASKPDPVVRVTTAFSAPDAEVRSYTGVIRPRTEIAQAFRVGGRVVERLVDVGDTVKQGQVLARLDPTDFALSVESAEAELTAAQSALVLANAEEGRFEELLKGGHTSQASYDARKVALDEARARVDRDERALDLARNQLGYAVLTSNVDGVVTSATVEAGQVVGQGQEIVKVAKQAEPAQAAGGTAAGGSKGAEKEVLVAIPESRLADLDRSAATVTLWADGGRQYAATVREIAPQADPATRTYAVRFSLPDADDAVRLGMTATLALASGSDRPVVRLPLSAVFSVGEGAGVYVVKRDPEETGHGVLAFQPVEIVRYGSNEAVVTGVPHGAAVVAMGARRLENGERVRFEASAQSAPQPDAAAAATPGLASRS</sequence>
<dbReference type="InterPro" id="IPR006143">
    <property type="entry name" value="RND_pump_MFP"/>
</dbReference>
<dbReference type="InterPro" id="IPR058792">
    <property type="entry name" value="Beta-barrel_RND_2"/>
</dbReference>
<evidence type="ECO:0000256" key="2">
    <source>
        <dbReference type="SAM" id="MobiDB-lite"/>
    </source>
</evidence>
<dbReference type="Pfam" id="PF25876">
    <property type="entry name" value="HH_MFP_RND"/>
    <property type="match status" value="1"/>
</dbReference>
<feature type="region of interest" description="Disordered" evidence="2">
    <location>
        <begin position="375"/>
        <end position="399"/>
    </location>
</feature>
<dbReference type="PANTHER" id="PTHR30469">
    <property type="entry name" value="MULTIDRUG RESISTANCE PROTEIN MDTA"/>
    <property type="match status" value="1"/>
</dbReference>
<feature type="domain" description="Multidrug resistance protein MdtA-like barrel-sandwich hybrid" evidence="4">
    <location>
        <begin position="65"/>
        <end position="195"/>
    </location>
</feature>
<dbReference type="STRING" id="1123029.SAMN02745172_02229"/>
<evidence type="ECO:0000256" key="1">
    <source>
        <dbReference type="ARBA" id="ARBA00009477"/>
    </source>
</evidence>
<dbReference type="EMBL" id="FRXO01000004">
    <property type="protein sequence ID" value="SHO65584.1"/>
    <property type="molecule type" value="Genomic_DNA"/>
</dbReference>